<organism evidence="1 2">
    <name type="scientific">Phytophthora infestans</name>
    <name type="common">Potato late blight agent</name>
    <name type="synonym">Botrytis infestans</name>
    <dbReference type="NCBI Taxonomy" id="4787"/>
    <lineage>
        <taxon>Eukaryota</taxon>
        <taxon>Sar</taxon>
        <taxon>Stramenopiles</taxon>
        <taxon>Oomycota</taxon>
        <taxon>Peronosporomycetes</taxon>
        <taxon>Peronosporales</taxon>
        <taxon>Peronosporaceae</taxon>
        <taxon>Phytophthora</taxon>
    </lineage>
</organism>
<reference evidence="1" key="1">
    <citation type="submission" date="2020-04" db="EMBL/GenBank/DDBJ databases">
        <title>Hybrid Assembly of Korean Phytophthora infestans isolates.</title>
        <authorList>
            <person name="Prokchorchik M."/>
            <person name="Lee Y."/>
            <person name="Seo J."/>
            <person name="Cho J.-H."/>
            <person name="Park Y.-E."/>
            <person name="Jang D.-C."/>
            <person name="Im J.-S."/>
            <person name="Choi J.-G."/>
            <person name="Park H.-J."/>
            <person name="Lee G.-B."/>
            <person name="Lee Y.-G."/>
            <person name="Hong S.-Y."/>
            <person name="Cho K."/>
            <person name="Sohn K.H."/>
        </authorList>
    </citation>
    <scope>NUCLEOTIDE SEQUENCE</scope>
    <source>
        <strain evidence="1">KR_1_A1</strain>
    </source>
</reference>
<evidence type="ECO:0000313" key="2">
    <source>
        <dbReference type="Proteomes" id="UP000602510"/>
    </source>
</evidence>
<dbReference type="AlphaFoldDB" id="A0A833T7L5"/>
<proteinExistence type="predicted"/>
<dbReference type="EMBL" id="WSZM01000331">
    <property type="protein sequence ID" value="KAF4035081.1"/>
    <property type="molecule type" value="Genomic_DNA"/>
</dbReference>
<keyword evidence="2" id="KW-1185">Reference proteome</keyword>
<sequence>MTRPTQVDGVSCEALCAAQAYSYISGERSLKAAKRVLNRDLELIRLRLLWATLHDGVTPDEAEDAALWAKMVEIRKMVKKAFS</sequence>
<name>A0A833T7L5_PHYIN</name>
<protein>
    <submittedName>
        <fullName evidence="1">Uncharacterized protein</fullName>
    </submittedName>
</protein>
<accession>A0A833T7L5</accession>
<gene>
    <name evidence="1" type="ORF">GN244_ATG12850</name>
</gene>
<comment type="caution">
    <text evidence="1">The sequence shown here is derived from an EMBL/GenBank/DDBJ whole genome shotgun (WGS) entry which is preliminary data.</text>
</comment>
<dbReference type="Proteomes" id="UP000602510">
    <property type="component" value="Unassembled WGS sequence"/>
</dbReference>
<evidence type="ECO:0000313" key="1">
    <source>
        <dbReference type="EMBL" id="KAF4035081.1"/>
    </source>
</evidence>